<comment type="caution">
    <text evidence="7">The sequence shown here is derived from an EMBL/GenBank/DDBJ whole genome shotgun (WGS) entry which is preliminary data.</text>
</comment>
<dbReference type="InterPro" id="IPR050034">
    <property type="entry name" value="Opp4A"/>
</dbReference>
<evidence type="ECO:0000313" key="7">
    <source>
        <dbReference type="EMBL" id="TDQ42126.1"/>
    </source>
</evidence>
<evidence type="ECO:0000256" key="2">
    <source>
        <dbReference type="ARBA" id="ARBA00022448"/>
    </source>
</evidence>
<evidence type="ECO:0000256" key="3">
    <source>
        <dbReference type="ARBA" id="ARBA00022729"/>
    </source>
</evidence>
<name>A0A4R6U8J4_9BACI</name>
<dbReference type="Gene3D" id="3.90.76.10">
    <property type="entry name" value="Dipeptide-binding Protein, Domain 1"/>
    <property type="match status" value="1"/>
</dbReference>
<evidence type="ECO:0000259" key="6">
    <source>
        <dbReference type="Pfam" id="PF00496"/>
    </source>
</evidence>
<dbReference type="OrthoDB" id="9796817at2"/>
<dbReference type="NCBIfam" id="NF045467">
    <property type="entry name" value="Opp4A"/>
    <property type="match status" value="1"/>
</dbReference>
<keyword evidence="2" id="KW-0813">Transport</keyword>
<evidence type="ECO:0000256" key="4">
    <source>
        <dbReference type="SAM" id="MobiDB-lite"/>
    </source>
</evidence>
<organism evidence="7 8">
    <name type="scientific">Aureibacillus halotolerans</name>
    <dbReference type="NCBI Taxonomy" id="1508390"/>
    <lineage>
        <taxon>Bacteria</taxon>
        <taxon>Bacillati</taxon>
        <taxon>Bacillota</taxon>
        <taxon>Bacilli</taxon>
        <taxon>Bacillales</taxon>
        <taxon>Bacillaceae</taxon>
        <taxon>Aureibacillus</taxon>
    </lineage>
</organism>
<dbReference type="GO" id="GO:1904680">
    <property type="term" value="F:peptide transmembrane transporter activity"/>
    <property type="evidence" value="ECO:0007669"/>
    <property type="project" value="TreeGrafter"/>
</dbReference>
<dbReference type="InterPro" id="IPR039424">
    <property type="entry name" value="SBP_5"/>
</dbReference>
<feature type="compositionally biased region" description="Acidic residues" evidence="4">
    <location>
        <begin position="35"/>
        <end position="48"/>
    </location>
</feature>
<feature type="chain" id="PRO_5039135185" evidence="5">
    <location>
        <begin position="21"/>
        <end position="575"/>
    </location>
</feature>
<dbReference type="GO" id="GO:0043190">
    <property type="term" value="C:ATP-binding cassette (ABC) transporter complex"/>
    <property type="evidence" value="ECO:0007669"/>
    <property type="project" value="InterPro"/>
</dbReference>
<dbReference type="InterPro" id="IPR030678">
    <property type="entry name" value="Peptide/Ni-bd"/>
</dbReference>
<dbReference type="GO" id="GO:0042597">
    <property type="term" value="C:periplasmic space"/>
    <property type="evidence" value="ECO:0007669"/>
    <property type="project" value="UniProtKB-ARBA"/>
</dbReference>
<feature type="region of interest" description="Disordered" evidence="4">
    <location>
        <begin position="28"/>
        <end position="53"/>
    </location>
</feature>
<dbReference type="Proteomes" id="UP000295632">
    <property type="component" value="Unassembled WGS sequence"/>
</dbReference>
<proteinExistence type="inferred from homology"/>
<dbReference type="PIRSF" id="PIRSF002741">
    <property type="entry name" value="MppA"/>
    <property type="match status" value="1"/>
</dbReference>
<accession>A0A4R6U8J4</accession>
<evidence type="ECO:0000313" key="8">
    <source>
        <dbReference type="Proteomes" id="UP000295632"/>
    </source>
</evidence>
<comment type="similarity">
    <text evidence="1">Belongs to the bacterial solute-binding protein 5 family.</text>
</comment>
<evidence type="ECO:0000256" key="1">
    <source>
        <dbReference type="ARBA" id="ARBA00005695"/>
    </source>
</evidence>
<dbReference type="PANTHER" id="PTHR30290:SF9">
    <property type="entry name" value="OLIGOPEPTIDE-BINDING PROTEIN APPA"/>
    <property type="match status" value="1"/>
</dbReference>
<dbReference type="InterPro" id="IPR000914">
    <property type="entry name" value="SBP_5_dom"/>
</dbReference>
<dbReference type="GO" id="GO:0015833">
    <property type="term" value="P:peptide transport"/>
    <property type="evidence" value="ECO:0007669"/>
    <property type="project" value="TreeGrafter"/>
</dbReference>
<dbReference type="PROSITE" id="PS51257">
    <property type="entry name" value="PROKAR_LIPOPROTEIN"/>
    <property type="match status" value="1"/>
</dbReference>
<keyword evidence="3 5" id="KW-0732">Signal</keyword>
<protein>
    <submittedName>
        <fullName evidence="7">Peptide/nickel transport system substrate-binding protein</fullName>
    </submittedName>
</protein>
<dbReference type="EMBL" id="SNYJ01000002">
    <property type="protein sequence ID" value="TDQ42126.1"/>
    <property type="molecule type" value="Genomic_DNA"/>
</dbReference>
<evidence type="ECO:0000256" key="5">
    <source>
        <dbReference type="SAM" id="SignalP"/>
    </source>
</evidence>
<dbReference type="Gene3D" id="3.40.190.10">
    <property type="entry name" value="Periplasmic binding protein-like II"/>
    <property type="match status" value="1"/>
</dbReference>
<reference evidence="7 8" key="1">
    <citation type="submission" date="2019-03" db="EMBL/GenBank/DDBJ databases">
        <title>Genomic Encyclopedia of Type Strains, Phase IV (KMG-IV): sequencing the most valuable type-strain genomes for metagenomic binning, comparative biology and taxonomic classification.</title>
        <authorList>
            <person name="Goeker M."/>
        </authorList>
    </citation>
    <scope>NUCLEOTIDE SEQUENCE [LARGE SCALE GENOMIC DNA]</scope>
    <source>
        <strain evidence="7 8">DSM 28697</strain>
    </source>
</reference>
<dbReference type="Gene3D" id="3.10.105.10">
    <property type="entry name" value="Dipeptide-binding Protein, Domain 3"/>
    <property type="match status" value="1"/>
</dbReference>
<gene>
    <name evidence="7" type="ORF">EV213_102156</name>
</gene>
<dbReference type="Pfam" id="PF00496">
    <property type="entry name" value="SBP_bac_5"/>
    <property type="match status" value="1"/>
</dbReference>
<dbReference type="RefSeq" id="WP_133579015.1">
    <property type="nucleotide sequence ID" value="NZ_SNYJ01000002.1"/>
</dbReference>
<keyword evidence="8" id="KW-1185">Reference proteome</keyword>
<sequence>MKGKKVWLLMLVFALVMVLAACNGGSTDNAATDETPVDGEDEGGDEEATTAPPENNVVTMAIDTNFGGIFEPAFYSNAVDADVIEFMHDSLFAYDENIQFQPYIASWETEDELTYTFTLEDGITWHNGDPLIAADWAYALETIAHPDYSGVRYSNVSHIVGADAKQSGEAETISGIEVVDDLTLKVTFKEKLVNNLLNLWDAPMPSKYYEGIPVAELPDSPKVRQEPIGFGPFKVKEVREGEYIEFEKFEDYWQGAPKLDGVIVRTYDPSVTQGAFENGEIDIMGIRAADAKAFSGIDHLTTTEVQGLSYSYVGFKLGHFDEELGRAVMDRPKFEDLELRTAMYHAINRPALLEAFLDNGGSVTNSVVPATHWIAAEPDQLTQYDYNPEKAMQILDDAGYVDVDGDGLRENPEGQPLQINFDHYDGPANFEGRAMALIQSWQDIGLNVELNGSLKEVNLYYELVENDDEQIDVYFGGWSVGADPDPSGIWRSDVAFNYPRWYSEESDALLAEALKTFDEEERKEIYVEWQQLVNEELPLLPLWTNNDYYAQNNRLQGVTYDWSGAFDDAHLWSVQ</sequence>
<feature type="signal peptide" evidence="5">
    <location>
        <begin position="1"/>
        <end position="20"/>
    </location>
</feature>
<dbReference type="AlphaFoldDB" id="A0A4R6U8J4"/>
<feature type="domain" description="Solute-binding protein family 5" evidence="6">
    <location>
        <begin position="106"/>
        <end position="490"/>
    </location>
</feature>
<dbReference type="PANTHER" id="PTHR30290">
    <property type="entry name" value="PERIPLASMIC BINDING COMPONENT OF ABC TRANSPORTER"/>
    <property type="match status" value="1"/>
</dbReference>
<dbReference type="SUPFAM" id="SSF53850">
    <property type="entry name" value="Periplasmic binding protein-like II"/>
    <property type="match status" value="1"/>
</dbReference>